<protein>
    <recommendedName>
        <fullName evidence="2">Antitoxin</fullName>
    </recommendedName>
</protein>
<sequence>MPVATTRVEVGVRELKNNLSQYLGRVRAGEEVIVTDRGRPVARLAALDQSTDELATLIAAGVVQPPKRASRSRPARRIKPSGPVSDLVADQRR</sequence>
<dbReference type="EMBL" id="CP088295">
    <property type="protein sequence ID" value="UUY05386.1"/>
    <property type="molecule type" value="Genomic_DNA"/>
</dbReference>
<feature type="compositionally biased region" description="Basic residues" evidence="3">
    <location>
        <begin position="68"/>
        <end position="79"/>
    </location>
</feature>
<dbReference type="RefSeq" id="WP_353865847.1">
    <property type="nucleotide sequence ID" value="NZ_CP088295.1"/>
</dbReference>
<feature type="region of interest" description="Disordered" evidence="3">
    <location>
        <begin position="64"/>
        <end position="93"/>
    </location>
</feature>
<dbReference type="PANTHER" id="PTHR35377">
    <property type="entry name" value="ANTITOXIN VAPB49-RELATED-RELATED"/>
    <property type="match status" value="1"/>
</dbReference>
<evidence type="ECO:0000256" key="1">
    <source>
        <dbReference type="ARBA" id="ARBA00009981"/>
    </source>
</evidence>
<dbReference type="Pfam" id="PF02604">
    <property type="entry name" value="PhdYeFM_antitox"/>
    <property type="match status" value="1"/>
</dbReference>
<reference evidence="5" key="1">
    <citation type="submission" date="2021-11" db="EMBL/GenBank/DDBJ databases">
        <title>Cultivation dependent microbiological survey of springs from the worlds oldest radium mine currently devoted to the extraction of radon-saturated water.</title>
        <authorList>
            <person name="Kapinusova G."/>
            <person name="Smrhova T."/>
            <person name="Strejcek M."/>
            <person name="Suman J."/>
            <person name="Jani K."/>
            <person name="Pajer P."/>
            <person name="Uhlik O."/>
        </authorList>
    </citation>
    <scope>NUCLEOTIDE SEQUENCE [LARGE SCALE GENOMIC DNA]</scope>
    <source>
        <strain evidence="5">J379</strain>
    </source>
</reference>
<comment type="similarity">
    <text evidence="1 2">Belongs to the phD/YefM antitoxin family.</text>
</comment>
<dbReference type="InterPro" id="IPR006442">
    <property type="entry name" value="Antitoxin_Phd/YefM"/>
</dbReference>
<dbReference type="Gene3D" id="3.40.1620.10">
    <property type="entry name" value="YefM-like domain"/>
    <property type="match status" value="1"/>
</dbReference>
<dbReference type="SUPFAM" id="SSF143120">
    <property type="entry name" value="YefM-like"/>
    <property type="match status" value="1"/>
</dbReference>
<gene>
    <name evidence="4" type="ORF">LRS13_07650</name>
</gene>
<evidence type="ECO:0000256" key="3">
    <source>
        <dbReference type="SAM" id="MobiDB-lite"/>
    </source>
</evidence>
<evidence type="ECO:0000256" key="2">
    <source>
        <dbReference type="RuleBase" id="RU362080"/>
    </source>
</evidence>
<comment type="function">
    <text evidence="2">Antitoxin component of a type II toxin-antitoxin (TA) system.</text>
</comment>
<proteinExistence type="inferred from homology"/>
<evidence type="ECO:0000313" key="5">
    <source>
        <dbReference type="Proteomes" id="UP001058860"/>
    </source>
</evidence>
<accession>A0ABY5PL30</accession>
<dbReference type="InterPro" id="IPR036165">
    <property type="entry name" value="YefM-like_sf"/>
</dbReference>
<name>A0ABY5PL30_9ACTN</name>
<organism evidence="4 5">
    <name type="scientific">Svornostia abyssi</name>
    <dbReference type="NCBI Taxonomy" id="2898438"/>
    <lineage>
        <taxon>Bacteria</taxon>
        <taxon>Bacillati</taxon>
        <taxon>Actinomycetota</taxon>
        <taxon>Thermoleophilia</taxon>
        <taxon>Solirubrobacterales</taxon>
        <taxon>Baekduiaceae</taxon>
        <taxon>Svornostia</taxon>
    </lineage>
</organism>
<dbReference type="PANTHER" id="PTHR35377:SF5">
    <property type="entry name" value="ANTITOXIN VAPB46"/>
    <property type="match status" value="1"/>
</dbReference>
<dbReference type="InterPro" id="IPR051416">
    <property type="entry name" value="phD-YefM_TA_antitoxins"/>
</dbReference>
<evidence type="ECO:0000313" key="4">
    <source>
        <dbReference type="EMBL" id="UUY05386.1"/>
    </source>
</evidence>
<dbReference type="Proteomes" id="UP001058860">
    <property type="component" value="Chromosome"/>
</dbReference>
<keyword evidence="5" id="KW-1185">Reference proteome</keyword>
<dbReference type="NCBIfam" id="TIGR01552">
    <property type="entry name" value="phd_fam"/>
    <property type="match status" value="1"/>
</dbReference>